<feature type="domain" description="N-acetyltransferase" evidence="6">
    <location>
        <begin position="4"/>
        <end position="149"/>
    </location>
</feature>
<dbReference type="PANTHER" id="PTHR43420:SF44">
    <property type="entry name" value="ACETYLTRANSFERASE YPEA"/>
    <property type="match status" value="1"/>
</dbReference>
<evidence type="ECO:0000256" key="4">
    <source>
        <dbReference type="ARBA" id="ARBA00023315"/>
    </source>
</evidence>
<comment type="function">
    <text evidence="5">Acetylates the N-terminal alanine of ribosomal protein bS18.</text>
</comment>
<evidence type="ECO:0000256" key="2">
    <source>
        <dbReference type="ARBA" id="ARBA00022490"/>
    </source>
</evidence>
<protein>
    <recommendedName>
        <fullName evidence="5">[Ribosomal protein bS18]-alanine N-acetyltransferase</fullName>
        <ecNumber evidence="5">2.3.1.266</ecNumber>
    </recommendedName>
</protein>
<organism evidence="7 8">
    <name type="scientific">Harryflintia acetispora</name>
    <dbReference type="NCBI Taxonomy" id="1849041"/>
    <lineage>
        <taxon>Bacteria</taxon>
        <taxon>Bacillati</taxon>
        <taxon>Bacillota</taxon>
        <taxon>Clostridia</taxon>
        <taxon>Eubacteriales</taxon>
        <taxon>Oscillospiraceae</taxon>
        <taxon>Harryflintia</taxon>
    </lineage>
</organism>
<dbReference type="InterPro" id="IPR016181">
    <property type="entry name" value="Acyl_CoA_acyltransferase"/>
</dbReference>
<evidence type="ECO:0000313" key="8">
    <source>
        <dbReference type="Proteomes" id="UP000294682"/>
    </source>
</evidence>
<dbReference type="EC" id="2.3.1.266" evidence="5"/>
<dbReference type="InterPro" id="IPR000182">
    <property type="entry name" value="GNAT_dom"/>
</dbReference>
<evidence type="ECO:0000256" key="3">
    <source>
        <dbReference type="ARBA" id="ARBA00022679"/>
    </source>
</evidence>
<dbReference type="AlphaFoldDB" id="A0A9X8ULK4"/>
<dbReference type="RefSeq" id="WP_079698230.1">
    <property type="nucleotide sequence ID" value="NZ_JADNAH010000004.1"/>
</dbReference>
<dbReference type="PANTHER" id="PTHR43420">
    <property type="entry name" value="ACETYLTRANSFERASE"/>
    <property type="match status" value="1"/>
</dbReference>
<proteinExistence type="inferred from homology"/>
<comment type="caution">
    <text evidence="7">The sequence shown here is derived from an EMBL/GenBank/DDBJ whole genome shotgun (WGS) entry which is preliminary data.</text>
</comment>
<name>A0A9X8ULK4_9FIRM</name>
<dbReference type="NCBIfam" id="TIGR01575">
    <property type="entry name" value="rimI"/>
    <property type="match status" value="1"/>
</dbReference>
<dbReference type="GO" id="GO:0005737">
    <property type="term" value="C:cytoplasm"/>
    <property type="evidence" value="ECO:0007669"/>
    <property type="project" value="UniProtKB-SubCell"/>
</dbReference>
<keyword evidence="2 5" id="KW-0963">Cytoplasm</keyword>
<reference evidence="7 8" key="1">
    <citation type="submission" date="2019-03" db="EMBL/GenBank/DDBJ databases">
        <title>Genomic Encyclopedia of Type Strains, Phase IV (KMG-IV): sequencing the most valuable type-strain genomes for metagenomic binning, comparative biology and taxonomic classification.</title>
        <authorList>
            <person name="Goeker M."/>
        </authorList>
    </citation>
    <scope>NUCLEOTIDE SEQUENCE [LARGE SCALE GENOMIC DNA]</scope>
    <source>
        <strain evidence="7 8">DSM 100433</strain>
    </source>
</reference>
<dbReference type="OrthoDB" id="9794566at2"/>
<dbReference type="SUPFAM" id="SSF55729">
    <property type="entry name" value="Acyl-CoA N-acyltransferases (Nat)"/>
    <property type="match status" value="1"/>
</dbReference>
<evidence type="ECO:0000256" key="1">
    <source>
        <dbReference type="ARBA" id="ARBA00005395"/>
    </source>
</evidence>
<dbReference type="InterPro" id="IPR050680">
    <property type="entry name" value="YpeA/RimI_acetyltransf"/>
</dbReference>
<dbReference type="PROSITE" id="PS51186">
    <property type="entry name" value="GNAT"/>
    <property type="match status" value="1"/>
</dbReference>
<comment type="similarity">
    <text evidence="1 5">Belongs to the acetyltransferase family. RimI subfamily.</text>
</comment>
<accession>A0A9X8ULK4</accession>
<gene>
    <name evidence="7" type="ORF">EDD78_101309</name>
</gene>
<sequence>MTQSSLRPARESDLQALHEIERACFGSQGWSEESLRALLQNPLSDVLVLESDGRACGYAGMNSVLDEGYINDIAVLPEFRRRGFGQALLEGLIARAGERQLRFLTLEARESNRAALALYEKNGFLRAGIRRGFYAAPREDAILLTRYFD</sequence>
<keyword evidence="8" id="KW-1185">Reference proteome</keyword>
<keyword evidence="4" id="KW-0012">Acyltransferase</keyword>
<dbReference type="Pfam" id="PF00583">
    <property type="entry name" value="Acetyltransf_1"/>
    <property type="match status" value="1"/>
</dbReference>
<evidence type="ECO:0000313" key="7">
    <source>
        <dbReference type="EMBL" id="TCL45326.1"/>
    </source>
</evidence>
<comment type="catalytic activity">
    <reaction evidence="5">
        <text>N-terminal L-alanyl-[ribosomal protein bS18] + acetyl-CoA = N-terminal N(alpha)-acetyl-L-alanyl-[ribosomal protein bS18] + CoA + H(+)</text>
        <dbReference type="Rhea" id="RHEA:43756"/>
        <dbReference type="Rhea" id="RHEA-COMP:10676"/>
        <dbReference type="Rhea" id="RHEA-COMP:10677"/>
        <dbReference type="ChEBI" id="CHEBI:15378"/>
        <dbReference type="ChEBI" id="CHEBI:57287"/>
        <dbReference type="ChEBI" id="CHEBI:57288"/>
        <dbReference type="ChEBI" id="CHEBI:64718"/>
        <dbReference type="ChEBI" id="CHEBI:83683"/>
        <dbReference type="EC" id="2.3.1.266"/>
    </reaction>
</comment>
<dbReference type="GO" id="GO:0008999">
    <property type="term" value="F:protein-N-terminal-alanine acetyltransferase activity"/>
    <property type="evidence" value="ECO:0007669"/>
    <property type="project" value="UniProtKB-EC"/>
</dbReference>
<dbReference type="EMBL" id="SLUK01000001">
    <property type="protein sequence ID" value="TCL45326.1"/>
    <property type="molecule type" value="Genomic_DNA"/>
</dbReference>
<evidence type="ECO:0000256" key="5">
    <source>
        <dbReference type="RuleBase" id="RU363094"/>
    </source>
</evidence>
<dbReference type="Proteomes" id="UP000294682">
    <property type="component" value="Unassembled WGS sequence"/>
</dbReference>
<dbReference type="Gene3D" id="3.40.630.30">
    <property type="match status" value="1"/>
</dbReference>
<evidence type="ECO:0000259" key="6">
    <source>
        <dbReference type="PROSITE" id="PS51186"/>
    </source>
</evidence>
<comment type="subcellular location">
    <subcellularLocation>
        <location evidence="5">Cytoplasm</location>
    </subcellularLocation>
</comment>
<dbReference type="CDD" id="cd04301">
    <property type="entry name" value="NAT_SF"/>
    <property type="match status" value="1"/>
</dbReference>
<dbReference type="InterPro" id="IPR006464">
    <property type="entry name" value="AcTrfase_RimI/Ard1"/>
</dbReference>
<keyword evidence="3" id="KW-0808">Transferase</keyword>